<feature type="compositionally biased region" description="Polar residues" evidence="1">
    <location>
        <begin position="307"/>
        <end position="319"/>
    </location>
</feature>
<feature type="compositionally biased region" description="Polar residues" evidence="1">
    <location>
        <begin position="279"/>
        <end position="291"/>
    </location>
</feature>
<feature type="compositionally biased region" description="Pro residues" evidence="1">
    <location>
        <begin position="34"/>
        <end position="45"/>
    </location>
</feature>
<dbReference type="Proteomes" id="UP000319663">
    <property type="component" value="Unassembled WGS sequence"/>
</dbReference>
<feature type="compositionally biased region" description="Low complexity" evidence="1">
    <location>
        <begin position="21"/>
        <end position="33"/>
    </location>
</feature>
<dbReference type="AlphaFoldDB" id="A0A507QTG5"/>
<feature type="compositionally biased region" description="Low complexity" evidence="1">
    <location>
        <begin position="228"/>
        <end position="237"/>
    </location>
</feature>
<gene>
    <name evidence="2" type="ORF">MPDQ_000359</name>
</gene>
<dbReference type="EMBL" id="VIFY01000104">
    <property type="protein sequence ID" value="TQB70535.1"/>
    <property type="molecule type" value="Genomic_DNA"/>
</dbReference>
<proteinExistence type="predicted"/>
<evidence type="ECO:0000313" key="3">
    <source>
        <dbReference type="Proteomes" id="UP000319663"/>
    </source>
</evidence>
<dbReference type="STRING" id="5098.A0A507QTG5"/>
<feature type="compositionally biased region" description="Low complexity" evidence="1">
    <location>
        <begin position="108"/>
        <end position="118"/>
    </location>
</feature>
<feature type="compositionally biased region" description="Polar residues" evidence="1">
    <location>
        <begin position="75"/>
        <end position="91"/>
    </location>
</feature>
<feature type="compositionally biased region" description="Polar residues" evidence="1">
    <location>
        <begin position="246"/>
        <end position="265"/>
    </location>
</feature>
<feature type="compositionally biased region" description="Low complexity" evidence="1">
    <location>
        <begin position="161"/>
        <end position="176"/>
    </location>
</feature>
<evidence type="ECO:0000313" key="2">
    <source>
        <dbReference type="EMBL" id="TQB70535.1"/>
    </source>
</evidence>
<name>A0A507QTG5_MONPU</name>
<evidence type="ECO:0000256" key="1">
    <source>
        <dbReference type="SAM" id="MobiDB-lite"/>
    </source>
</evidence>
<accession>A0A507QTG5</accession>
<feature type="region of interest" description="Disordered" evidence="1">
    <location>
        <begin position="1"/>
        <end position="265"/>
    </location>
</feature>
<keyword evidence="3" id="KW-1185">Reference proteome</keyword>
<reference evidence="2 3" key="1">
    <citation type="submission" date="2019-06" db="EMBL/GenBank/DDBJ databases">
        <title>Wine fermentation using esterase from Monascus purpureus.</title>
        <authorList>
            <person name="Geng C."/>
            <person name="Zhang Y."/>
        </authorList>
    </citation>
    <scope>NUCLEOTIDE SEQUENCE [LARGE SCALE GENOMIC DNA]</scope>
    <source>
        <strain evidence="2">HQ1</strain>
    </source>
</reference>
<protein>
    <submittedName>
        <fullName evidence="2">Uncharacterized protein</fullName>
    </submittedName>
</protein>
<comment type="caution">
    <text evidence="2">The sequence shown here is derived from an EMBL/GenBank/DDBJ whole genome shotgun (WGS) entry which is preliminary data.</text>
</comment>
<sequence length="470" mass="50665">MSGLNPFRLRRSEEVDISGRTAALPTSSSVSSPAPSPLPNRPIVPTPAVEAPRAPLPSKYNGDTPVVPDAESYFSYKSDTQGRSWSSPRVSSENDRLAPTGTAPHPLPSSSSASSPMTLTPPSPIAGRREQDIGVDFTPSSGADTPQALPNFYPGQRSAGSSRTDLSRRSLSSGRPRLTEPPNRPDLDVPAQSEVNGESRSLAGRSKSKEKKPPPPPKSHHGKPIEPTPAVVPTTEPSKPVDLPLSNDSTLRSSPHTTPPSLNKASQLASDYFFSVSAQPTESLKRSQSQLKRPPTPPLSRRHSQMRRSNTTTSRNNLARVSMPPGGLSFDASNLPSPGRRSLNLPRQPEEEGDDRGRFNLQPQEESITRTKEAPAPPIARMSSTRSAKRGSLTVSAVPPPPPPPRRVRGTSNSDNNTNSNVPQEDEMVGYDKNTLPQPSNASDILADLSRLQKEVDDLRGQYEHRKGSH</sequence>
<feature type="region of interest" description="Disordered" evidence="1">
    <location>
        <begin position="279"/>
        <end position="446"/>
    </location>
</feature>
<organism evidence="2 3">
    <name type="scientific">Monascus purpureus</name>
    <name type="common">Red mold</name>
    <name type="synonym">Monascus anka</name>
    <dbReference type="NCBI Taxonomy" id="5098"/>
    <lineage>
        <taxon>Eukaryota</taxon>
        <taxon>Fungi</taxon>
        <taxon>Dikarya</taxon>
        <taxon>Ascomycota</taxon>
        <taxon>Pezizomycotina</taxon>
        <taxon>Eurotiomycetes</taxon>
        <taxon>Eurotiomycetidae</taxon>
        <taxon>Eurotiales</taxon>
        <taxon>Aspergillaceae</taxon>
        <taxon>Monascus</taxon>
    </lineage>
</organism>
<feature type="compositionally biased region" description="Low complexity" evidence="1">
    <location>
        <begin position="411"/>
        <end position="421"/>
    </location>
</feature>